<dbReference type="EMBL" id="BRYB01002742">
    <property type="protein sequence ID" value="GMI24796.1"/>
    <property type="molecule type" value="Genomic_DNA"/>
</dbReference>
<feature type="domain" description="R3H" evidence="2">
    <location>
        <begin position="81"/>
        <end position="147"/>
    </location>
</feature>
<dbReference type="InterPro" id="IPR042214">
    <property type="entry name" value="TruD_catalytic"/>
</dbReference>
<dbReference type="Proteomes" id="UP001165060">
    <property type="component" value="Unassembled WGS sequence"/>
</dbReference>
<evidence type="ECO:0000313" key="3">
    <source>
        <dbReference type="EMBL" id="GMI24796.1"/>
    </source>
</evidence>
<feature type="region of interest" description="Disordered" evidence="1">
    <location>
        <begin position="148"/>
        <end position="167"/>
    </location>
</feature>
<accession>A0ABQ6MED5</accession>
<dbReference type="InterPro" id="IPR036867">
    <property type="entry name" value="R3H_dom_sf"/>
</dbReference>
<dbReference type="SMART" id="SM00393">
    <property type="entry name" value="R3H"/>
    <property type="match status" value="1"/>
</dbReference>
<evidence type="ECO:0000259" key="2">
    <source>
        <dbReference type="PROSITE" id="PS51061"/>
    </source>
</evidence>
<feature type="compositionally biased region" description="Basic and acidic residues" evidence="1">
    <location>
        <begin position="152"/>
        <end position="167"/>
    </location>
</feature>
<feature type="non-terminal residue" evidence="3">
    <location>
        <position position="1"/>
    </location>
</feature>
<name>A0ABQ6MED5_9STRA</name>
<gene>
    <name evidence="3" type="ORF">TeGR_g9689</name>
</gene>
<organism evidence="3 4">
    <name type="scientific">Tetraparma gracilis</name>
    <dbReference type="NCBI Taxonomy" id="2962635"/>
    <lineage>
        <taxon>Eukaryota</taxon>
        <taxon>Sar</taxon>
        <taxon>Stramenopiles</taxon>
        <taxon>Ochrophyta</taxon>
        <taxon>Bolidophyceae</taxon>
        <taxon>Parmales</taxon>
        <taxon>Triparmaceae</taxon>
        <taxon>Tetraparma</taxon>
    </lineage>
</organism>
<reference evidence="3 4" key="1">
    <citation type="journal article" date="2023" name="Commun. Biol.">
        <title>Genome analysis of Parmales, the sister group of diatoms, reveals the evolutionary specialization of diatoms from phago-mixotrophs to photoautotrophs.</title>
        <authorList>
            <person name="Ban H."/>
            <person name="Sato S."/>
            <person name="Yoshikawa S."/>
            <person name="Yamada K."/>
            <person name="Nakamura Y."/>
            <person name="Ichinomiya M."/>
            <person name="Sato N."/>
            <person name="Blanc-Mathieu R."/>
            <person name="Endo H."/>
            <person name="Kuwata A."/>
            <person name="Ogata H."/>
        </authorList>
    </citation>
    <scope>NUCLEOTIDE SEQUENCE [LARGE SCALE GENOMIC DNA]</scope>
</reference>
<dbReference type="PROSITE" id="PS51061">
    <property type="entry name" value="R3H"/>
    <property type="match status" value="1"/>
</dbReference>
<proteinExistence type="predicted"/>
<keyword evidence="4" id="KW-1185">Reference proteome</keyword>
<dbReference type="Gene3D" id="3.30.2350.20">
    <property type="entry name" value="TruD, catalytic domain"/>
    <property type="match status" value="1"/>
</dbReference>
<evidence type="ECO:0000313" key="4">
    <source>
        <dbReference type="Proteomes" id="UP001165060"/>
    </source>
</evidence>
<dbReference type="Pfam" id="PF01424">
    <property type="entry name" value="R3H"/>
    <property type="match status" value="1"/>
</dbReference>
<dbReference type="InterPro" id="IPR001374">
    <property type="entry name" value="R3H_dom"/>
</dbReference>
<dbReference type="Gene3D" id="3.30.1370.50">
    <property type="entry name" value="R3H-like domain"/>
    <property type="match status" value="1"/>
</dbReference>
<comment type="caution">
    <text evidence="3">The sequence shown here is derived from an EMBL/GenBank/DDBJ whole genome shotgun (WGS) entry which is preliminary data.</text>
</comment>
<protein>
    <recommendedName>
        <fullName evidence="2">R3H domain-containing protein</fullName>
    </recommendedName>
</protein>
<dbReference type="SUPFAM" id="SSF82708">
    <property type="entry name" value="R3H domain"/>
    <property type="match status" value="1"/>
</dbReference>
<sequence length="167" mass="18040">PPPPPRYSQPTEPLIETDLMKLNGEKLTRSSDGDLLGLVVGFSLPSSAYATCAVRELCKTPQVSEFLKGLPLDNRPPGAAEEDQAKIVQQIEKFAKEAKVGDSHAFPPTLDNKERHLVHDTCEKMGGLQHESKGQGGDRHIVIVKLQGEGKGFGEAEEAKEAEEGGD</sequence>
<evidence type="ECO:0000256" key="1">
    <source>
        <dbReference type="SAM" id="MobiDB-lite"/>
    </source>
</evidence>
<dbReference type="CDD" id="cd02325">
    <property type="entry name" value="R3H"/>
    <property type="match status" value="1"/>
</dbReference>